<evidence type="ECO:0000313" key="3">
    <source>
        <dbReference type="Proteomes" id="UP001295684"/>
    </source>
</evidence>
<feature type="compositionally biased region" description="Polar residues" evidence="1">
    <location>
        <begin position="282"/>
        <end position="303"/>
    </location>
</feature>
<name>A0AAD1UEC6_EUPCR</name>
<feature type="region of interest" description="Disordered" evidence="1">
    <location>
        <begin position="270"/>
        <end position="322"/>
    </location>
</feature>
<comment type="caution">
    <text evidence="2">The sequence shown here is derived from an EMBL/GenBank/DDBJ whole genome shotgun (WGS) entry which is preliminary data.</text>
</comment>
<sequence length="430" mass="49057">MEVNLDKLNSIVNRANTNPYLQMLKTVMTKRKNKKKSSVRVKNFQKCYSRASPYELVMKSRVETPIRPIRVSTNMTPYLSPSSRRQHLSSAKSQRKIATSSSQEVMKSSSGSQKILHIDTRRILSKEIAFTPVLLKNNFSCGAKKSHKVKTGLKGIVTVRRTVNETIKIQRVESEEKKINISQSSFIPPSNSESKQSFVIQDKNNYEKCQKFLAQKGFFQKGLRPSYSNICSKTPVIQTQNTSFSPMRIQNDSVDEDAVEIATKNLKNMANAKDMRSDSPLDSHSCIHTSSQISISRNPSKSDLGTKKKKKIKKVDSKRNSPYFRVVKTKNKQIMSLLRKKTTQDTEQSSQRKSTKSTKFASFWSVKIHKKRKKELKPDKIYSEISEILKKNCATKYSLDSRDASPHFSSRSILNFLRNKKLKSSKPPKG</sequence>
<reference evidence="2" key="1">
    <citation type="submission" date="2023-07" db="EMBL/GenBank/DDBJ databases">
        <authorList>
            <consortium name="AG Swart"/>
            <person name="Singh M."/>
            <person name="Singh A."/>
            <person name="Seah K."/>
            <person name="Emmerich C."/>
        </authorList>
    </citation>
    <scope>NUCLEOTIDE SEQUENCE</scope>
    <source>
        <strain evidence="2">DP1</strain>
    </source>
</reference>
<dbReference type="EMBL" id="CAMPGE010006190">
    <property type="protein sequence ID" value="CAI2365036.1"/>
    <property type="molecule type" value="Genomic_DNA"/>
</dbReference>
<dbReference type="Proteomes" id="UP001295684">
    <property type="component" value="Unassembled WGS sequence"/>
</dbReference>
<accession>A0AAD1UEC6</accession>
<gene>
    <name evidence="2" type="ORF">ECRASSUSDP1_LOCUS6386</name>
</gene>
<dbReference type="AlphaFoldDB" id="A0AAD1UEC6"/>
<evidence type="ECO:0000313" key="2">
    <source>
        <dbReference type="EMBL" id="CAI2365036.1"/>
    </source>
</evidence>
<protein>
    <submittedName>
        <fullName evidence="2">Uncharacterized protein</fullName>
    </submittedName>
</protein>
<evidence type="ECO:0000256" key="1">
    <source>
        <dbReference type="SAM" id="MobiDB-lite"/>
    </source>
</evidence>
<organism evidence="2 3">
    <name type="scientific">Euplotes crassus</name>
    <dbReference type="NCBI Taxonomy" id="5936"/>
    <lineage>
        <taxon>Eukaryota</taxon>
        <taxon>Sar</taxon>
        <taxon>Alveolata</taxon>
        <taxon>Ciliophora</taxon>
        <taxon>Intramacronucleata</taxon>
        <taxon>Spirotrichea</taxon>
        <taxon>Hypotrichia</taxon>
        <taxon>Euplotida</taxon>
        <taxon>Euplotidae</taxon>
        <taxon>Moneuplotes</taxon>
    </lineage>
</organism>
<feature type="region of interest" description="Disordered" evidence="1">
    <location>
        <begin position="73"/>
        <end position="108"/>
    </location>
</feature>
<proteinExistence type="predicted"/>
<keyword evidence="3" id="KW-1185">Reference proteome</keyword>